<dbReference type="SMART" id="SM00448">
    <property type="entry name" value="REC"/>
    <property type="match status" value="1"/>
</dbReference>
<dbReference type="GO" id="GO:0003700">
    <property type="term" value="F:DNA-binding transcription factor activity"/>
    <property type="evidence" value="ECO:0007669"/>
    <property type="project" value="InterPro"/>
</dbReference>
<dbReference type="PRINTS" id="PR00032">
    <property type="entry name" value="HTHARAC"/>
</dbReference>
<organism evidence="10 11">
    <name type="scientific">Candidatus Eisenbergiella intestinigallinarum</name>
    <dbReference type="NCBI Taxonomy" id="2838549"/>
    <lineage>
        <taxon>Bacteria</taxon>
        <taxon>Bacillati</taxon>
        <taxon>Bacillota</taxon>
        <taxon>Clostridia</taxon>
        <taxon>Lachnospirales</taxon>
        <taxon>Lachnospiraceae</taxon>
        <taxon>Eisenbergiella</taxon>
    </lineage>
</organism>
<keyword evidence="4" id="KW-0804">Transcription</keyword>
<feature type="domain" description="Response regulatory" evidence="9">
    <location>
        <begin position="3"/>
        <end position="120"/>
    </location>
</feature>
<dbReference type="EMBL" id="DWVS01000079">
    <property type="protein sequence ID" value="HJC87058.1"/>
    <property type="molecule type" value="Genomic_DNA"/>
</dbReference>
<comment type="caution">
    <text evidence="10">The sequence shown here is derived from an EMBL/GenBank/DDBJ whole genome shotgun (WGS) entry which is preliminary data.</text>
</comment>
<dbReference type="Pfam" id="PF12833">
    <property type="entry name" value="HTH_18"/>
    <property type="match status" value="1"/>
</dbReference>
<evidence type="ECO:0000259" key="9">
    <source>
        <dbReference type="PROSITE" id="PS50110"/>
    </source>
</evidence>
<dbReference type="InterPro" id="IPR018062">
    <property type="entry name" value="HTH_AraC-typ_CS"/>
</dbReference>
<dbReference type="PROSITE" id="PS50110">
    <property type="entry name" value="RESPONSE_REGULATORY"/>
    <property type="match status" value="1"/>
</dbReference>
<reference evidence="10" key="1">
    <citation type="journal article" date="2021" name="PeerJ">
        <title>Extensive microbial diversity within the chicken gut microbiome revealed by metagenomics and culture.</title>
        <authorList>
            <person name="Gilroy R."/>
            <person name="Ravi A."/>
            <person name="Getino M."/>
            <person name="Pursley I."/>
            <person name="Horton D.L."/>
            <person name="Alikhan N.F."/>
            <person name="Baker D."/>
            <person name="Gharbi K."/>
            <person name="Hall N."/>
            <person name="Watson M."/>
            <person name="Adriaenssens E.M."/>
            <person name="Foster-Nyarko E."/>
            <person name="Jarju S."/>
            <person name="Secka A."/>
            <person name="Antonio M."/>
            <person name="Oren A."/>
            <person name="Chaudhuri R.R."/>
            <person name="La Ragione R."/>
            <person name="Hildebrand F."/>
            <person name="Pallen M.J."/>
        </authorList>
    </citation>
    <scope>NUCLEOTIDE SEQUENCE</scope>
    <source>
        <strain evidence="10">ChiBcec1-1630</strain>
    </source>
</reference>
<dbReference type="GO" id="GO:0043565">
    <property type="term" value="F:sequence-specific DNA binding"/>
    <property type="evidence" value="ECO:0007669"/>
    <property type="project" value="InterPro"/>
</dbReference>
<keyword evidence="6" id="KW-0597">Phosphoprotein</keyword>
<dbReference type="PANTHER" id="PTHR43280:SF10">
    <property type="entry name" value="REGULATORY PROTEIN POCR"/>
    <property type="match status" value="1"/>
</dbReference>
<feature type="domain" description="HTH araC/xylS-type" evidence="8">
    <location>
        <begin position="404"/>
        <end position="502"/>
    </location>
</feature>
<dbReference type="GO" id="GO:0000160">
    <property type="term" value="P:phosphorelay signal transduction system"/>
    <property type="evidence" value="ECO:0007669"/>
    <property type="project" value="InterPro"/>
</dbReference>
<dbReference type="Gene3D" id="3.40.50.2300">
    <property type="match status" value="1"/>
</dbReference>
<name>A0A9D2TRN6_9FIRM</name>
<dbReference type="InterPro" id="IPR009057">
    <property type="entry name" value="Homeodomain-like_sf"/>
</dbReference>
<dbReference type="PROSITE" id="PS00041">
    <property type="entry name" value="HTH_ARAC_FAMILY_1"/>
    <property type="match status" value="1"/>
</dbReference>
<proteinExistence type="predicted"/>
<evidence type="ECO:0000256" key="7">
    <source>
        <dbReference type="SAM" id="MobiDB-lite"/>
    </source>
</evidence>
<evidence type="ECO:0000256" key="3">
    <source>
        <dbReference type="ARBA" id="ARBA00023125"/>
    </source>
</evidence>
<dbReference type="InterPro" id="IPR020449">
    <property type="entry name" value="Tscrpt_reg_AraC-type_HTH"/>
</dbReference>
<evidence type="ECO:0000313" key="10">
    <source>
        <dbReference type="EMBL" id="HJC87058.1"/>
    </source>
</evidence>
<dbReference type="AlphaFoldDB" id="A0A9D2TRN6"/>
<dbReference type="PANTHER" id="PTHR43280">
    <property type="entry name" value="ARAC-FAMILY TRANSCRIPTIONAL REGULATOR"/>
    <property type="match status" value="1"/>
</dbReference>
<feature type="modified residue" description="4-aspartylphosphate" evidence="6">
    <location>
        <position position="55"/>
    </location>
</feature>
<dbReference type="InterPro" id="IPR001789">
    <property type="entry name" value="Sig_transdc_resp-reg_receiver"/>
</dbReference>
<keyword evidence="3" id="KW-0238">DNA-binding</keyword>
<evidence type="ECO:0000256" key="4">
    <source>
        <dbReference type="ARBA" id="ARBA00023163"/>
    </source>
</evidence>
<reference evidence="10" key="2">
    <citation type="submission" date="2021-04" db="EMBL/GenBank/DDBJ databases">
        <authorList>
            <person name="Gilroy R."/>
        </authorList>
    </citation>
    <scope>NUCLEOTIDE SEQUENCE</scope>
    <source>
        <strain evidence="10">ChiBcec1-1630</strain>
    </source>
</reference>
<dbReference type="SUPFAM" id="SSF46689">
    <property type="entry name" value="Homeodomain-like"/>
    <property type="match status" value="2"/>
</dbReference>
<evidence type="ECO:0000313" key="11">
    <source>
        <dbReference type="Proteomes" id="UP000823922"/>
    </source>
</evidence>
<feature type="region of interest" description="Disordered" evidence="7">
    <location>
        <begin position="500"/>
        <end position="519"/>
    </location>
</feature>
<keyword evidence="2" id="KW-0805">Transcription regulation</keyword>
<dbReference type="SMART" id="SM00342">
    <property type="entry name" value="HTH_ARAC"/>
    <property type="match status" value="1"/>
</dbReference>
<protein>
    <recommendedName>
        <fullName evidence="1">Stage 0 sporulation protein A homolog</fullName>
    </recommendedName>
</protein>
<dbReference type="CDD" id="cd17536">
    <property type="entry name" value="REC_YesN-like"/>
    <property type="match status" value="1"/>
</dbReference>
<dbReference type="PROSITE" id="PS01124">
    <property type="entry name" value="HTH_ARAC_FAMILY_2"/>
    <property type="match status" value="1"/>
</dbReference>
<sequence length="519" mass="59527">MYRMLVVDDEKTERECVRFLIEQSGLPLEVSEAGDGREALRRLKETDGADILFTDVQMPLMDGLELIREAEKLFPDMKILIFSSYADFEYARTALTLGVVNYILKPLIPEKLKKSLEGLIGQLDEEAASRKLKDRQQSFMLQYALQLSISGNFAGSRVEPAVLKQLEQFRCMVLVDFNGDFLENNSFVFYESLRCAMRLDMESLNLSPDQALLLLRTPVENPKEWGMRLLLHIQETFQISCWLAISKPLSGQASLKDACAEVEQQMERRFWEPQVHVFTGQDREDAQDGAENGTDENRQLQQIKRALGNRDGAALQEALDSLFAKYRSRQNQSQIYVKFIFSNLLTTLYPFLNEMDGEKKTLDAMISDLYLQPDISEIVRMVQELASRIIGGFSSGPSIRREILEVIDYIGANYGKELSVERLASIVFLTPDYLSRLFKKSMGKSISQYIRQFRMEKARELLTGTNRKVIDIGEAVGYPNYSYFCQSFREYFGTSPERYRQERRLGDEPDGAFTGPDLH</sequence>
<dbReference type="InterPro" id="IPR018060">
    <property type="entry name" value="HTH_AraC"/>
</dbReference>
<gene>
    <name evidence="10" type="ORF">H9926_03465</name>
</gene>
<comment type="function">
    <text evidence="5">May play the central regulatory role in sporulation. It may be an element of the effector pathway responsible for the activation of sporulation genes in response to nutritional stress. Spo0A may act in concert with spo0H (a sigma factor) to control the expression of some genes that are critical to the sporulation process.</text>
</comment>
<evidence type="ECO:0000256" key="5">
    <source>
        <dbReference type="ARBA" id="ARBA00024867"/>
    </source>
</evidence>
<evidence type="ECO:0000259" key="8">
    <source>
        <dbReference type="PROSITE" id="PS01124"/>
    </source>
</evidence>
<dbReference type="Pfam" id="PF00072">
    <property type="entry name" value="Response_reg"/>
    <property type="match status" value="1"/>
</dbReference>
<accession>A0A9D2TRN6</accession>
<evidence type="ECO:0000256" key="2">
    <source>
        <dbReference type="ARBA" id="ARBA00023015"/>
    </source>
</evidence>
<dbReference type="Gene3D" id="1.10.10.60">
    <property type="entry name" value="Homeodomain-like"/>
    <property type="match status" value="2"/>
</dbReference>
<dbReference type="SUPFAM" id="SSF52172">
    <property type="entry name" value="CheY-like"/>
    <property type="match status" value="1"/>
</dbReference>
<dbReference type="InterPro" id="IPR011006">
    <property type="entry name" value="CheY-like_superfamily"/>
</dbReference>
<dbReference type="Proteomes" id="UP000823922">
    <property type="component" value="Unassembled WGS sequence"/>
</dbReference>
<evidence type="ECO:0000256" key="1">
    <source>
        <dbReference type="ARBA" id="ARBA00018672"/>
    </source>
</evidence>
<evidence type="ECO:0000256" key="6">
    <source>
        <dbReference type="PROSITE-ProRule" id="PRU00169"/>
    </source>
</evidence>